<evidence type="ECO:0000313" key="4">
    <source>
        <dbReference type="Proteomes" id="UP000432089"/>
    </source>
</evidence>
<feature type="domain" description="DUF3828" evidence="2">
    <location>
        <begin position="43"/>
        <end position="137"/>
    </location>
</feature>
<feature type="signal peptide" evidence="1">
    <location>
        <begin position="1"/>
        <end position="23"/>
    </location>
</feature>
<proteinExistence type="predicted"/>
<evidence type="ECO:0000313" key="3">
    <source>
        <dbReference type="EMBL" id="KAB0680138.1"/>
    </source>
</evidence>
<dbReference type="Proteomes" id="UP000432089">
    <property type="component" value="Unassembled WGS sequence"/>
</dbReference>
<keyword evidence="1" id="KW-0732">Signal</keyword>
<protein>
    <submittedName>
        <fullName evidence="3">DUF3828 domain-containing protein</fullName>
    </submittedName>
</protein>
<keyword evidence="4" id="KW-1185">Reference proteome</keyword>
<feature type="chain" id="PRO_5030857679" evidence="1">
    <location>
        <begin position="24"/>
        <end position="154"/>
    </location>
</feature>
<reference evidence="3 4" key="1">
    <citation type="submission" date="2019-09" db="EMBL/GenBank/DDBJ databases">
        <title>YIM 132180 draft genome.</title>
        <authorList>
            <person name="Zhang K."/>
        </authorList>
    </citation>
    <scope>NUCLEOTIDE SEQUENCE [LARGE SCALE GENOMIC DNA]</scope>
    <source>
        <strain evidence="3 4">YIM 132180</strain>
    </source>
</reference>
<comment type="caution">
    <text evidence="3">The sequence shown here is derived from an EMBL/GenBank/DDBJ whole genome shotgun (WGS) entry which is preliminary data.</text>
</comment>
<gene>
    <name evidence="3" type="ORF">F6X38_10055</name>
</gene>
<dbReference type="InterPro" id="IPR024289">
    <property type="entry name" value="DUF3828"/>
</dbReference>
<dbReference type="Gene3D" id="3.10.450.50">
    <property type="match status" value="1"/>
</dbReference>
<organism evidence="3 4">
    <name type="scientific">Plantimonas leprariae</name>
    <dbReference type="NCBI Taxonomy" id="2615207"/>
    <lineage>
        <taxon>Bacteria</taxon>
        <taxon>Pseudomonadati</taxon>
        <taxon>Pseudomonadota</taxon>
        <taxon>Alphaproteobacteria</taxon>
        <taxon>Hyphomicrobiales</taxon>
        <taxon>Aurantimonadaceae</taxon>
        <taxon>Plantimonas</taxon>
    </lineage>
</organism>
<dbReference type="AlphaFoldDB" id="A0A7V7PPW1"/>
<evidence type="ECO:0000259" key="2">
    <source>
        <dbReference type="Pfam" id="PF12883"/>
    </source>
</evidence>
<dbReference type="EMBL" id="VZDO01000006">
    <property type="protein sequence ID" value="KAB0680138.1"/>
    <property type="molecule type" value="Genomic_DNA"/>
</dbReference>
<evidence type="ECO:0000256" key="1">
    <source>
        <dbReference type="SAM" id="SignalP"/>
    </source>
</evidence>
<dbReference type="Pfam" id="PF12883">
    <property type="entry name" value="DUF3828"/>
    <property type="match status" value="1"/>
</dbReference>
<name>A0A7V7PPW1_9HYPH</name>
<dbReference type="RefSeq" id="WP_150969594.1">
    <property type="nucleotide sequence ID" value="NZ_VZDO01000006.1"/>
</dbReference>
<accession>A0A7V7PPW1</accession>
<sequence>MTTRKLRGALAAALLLLPGAVAAQETSTPDKAILSLYASYQGDEEPDERKYFSTQLRDLYDKDQAKAENGEDGNLDFDPVIGGQDYEIKDLKVEEPKINGDIAMVDVHFRNFDTPNHLKYTMRKEGQTWKVDDIESVDGDNPWTLSRILAGASN</sequence>